<proteinExistence type="predicted"/>
<dbReference type="Pfam" id="PF01841">
    <property type="entry name" value="Transglut_core"/>
    <property type="match status" value="1"/>
</dbReference>
<feature type="domain" description="Transglutaminase-like" evidence="1">
    <location>
        <begin position="176"/>
        <end position="247"/>
    </location>
</feature>
<evidence type="ECO:0000259" key="1">
    <source>
        <dbReference type="SMART" id="SM00460"/>
    </source>
</evidence>
<evidence type="ECO:0000313" key="2">
    <source>
        <dbReference type="EMBL" id="MBI4922608.1"/>
    </source>
</evidence>
<protein>
    <submittedName>
        <fullName evidence="2">Transglutaminase family protein</fullName>
    </submittedName>
</protein>
<accession>A0A933L4B2</accession>
<comment type="caution">
    <text evidence="2">The sequence shown here is derived from an EMBL/GenBank/DDBJ whole genome shotgun (WGS) entry which is preliminary data.</text>
</comment>
<gene>
    <name evidence="2" type="ORF">HY834_12745</name>
</gene>
<dbReference type="EMBL" id="JACRAF010000035">
    <property type="protein sequence ID" value="MBI4922608.1"/>
    <property type="molecule type" value="Genomic_DNA"/>
</dbReference>
<dbReference type="PANTHER" id="PTHR33490">
    <property type="entry name" value="BLR5614 PROTEIN-RELATED"/>
    <property type="match status" value="1"/>
</dbReference>
<dbReference type="Pfam" id="PF08379">
    <property type="entry name" value="Bact_transglu_N"/>
    <property type="match status" value="1"/>
</dbReference>
<organism evidence="2 3">
    <name type="scientific">Devosia nanyangense</name>
    <dbReference type="NCBI Taxonomy" id="1228055"/>
    <lineage>
        <taxon>Bacteria</taxon>
        <taxon>Pseudomonadati</taxon>
        <taxon>Pseudomonadota</taxon>
        <taxon>Alphaproteobacteria</taxon>
        <taxon>Hyphomicrobiales</taxon>
        <taxon>Devosiaceae</taxon>
        <taxon>Devosia</taxon>
    </lineage>
</organism>
<dbReference type="PANTHER" id="PTHR33490:SF7">
    <property type="entry name" value="BLR2979 PROTEIN"/>
    <property type="match status" value="1"/>
</dbReference>
<evidence type="ECO:0000313" key="3">
    <source>
        <dbReference type="Proteomes" id="UP000782610"/>
    </source>
</evidence>
<sequence>MLYDVRLELHYDYEGFVHGDRHLIRVAPASIPGVQRVIASSISFDPKPDSETNFVDFFGNTVTTIAYSGYHDRLDVRLSARVGVEDEASPADLSPDLPGLSRELAALWTLDAASPHHFLAPSPRIALSQPITDYARRSVERTHSVRAAAMDFCLAIHGDFAYDKKATKVDTLPLEAFHLRRGVCQDFSHVMIAGLRGVGIPAAYVSGFLRTIPPKGKPRLEGADAMHAWVRVWCGQHAGWVEFDPTNAMLAGADHITIGHGRDYTDISPIVGVLRTSRGGHETKQSVDVVRVE</sequence>
<name>A0A933L4B2_9HYPH</name>
<dbReference type="SMART" id="SM00460">
    <property type="entry name" value="TGc"/>
    <property type="match status" value="1"/>
</dbReference>
<dbReference type="SUPFAM" id="SSF54001">
    <property type="entry name" value="Cysteine proteinases"/>
    <property type="match status" value="1"/>
</dbReference>
<reference evidence="2" key="1">
    <citation type="submission" date="2020-07" db="EMBL/GenBank/DDBJ databases">
        <title>Huge and variable diversity of episymbiotic CPR bacteria and DPANN archaea in groundwater ecosystems.</title>
        <authorList>
            <person name="He C.Y."/>
            <person name="Keren R."/>
            <person name="Whittaker M."/>
            <person name="Farag I.F."/>
            <person name="Doudna J."/>
            <person name="Cate J.H.D."/>
            <person name="Banfield J.F."/>
        </authorList>
    </citation>
    <scope>NUCLEOTIDE SEQUENCE</scope>
    <source>
        <strain evidence="2">NC_groundwater_1586_Pr3_B-0.1um_66_15</strain>
    </source>
</reference>
<dbReference type="Proteomes" id="UP000782610">
    <property type="component" value="Unassembled WGS sequence"/>
</dbReference>
<dbReference type="Gene3D" id="3.10.620.30">
    <property type="match status" value="1"/>
</dbReference>
<dbReference type="InterPro" id="IPR013589">
    <property type="entry name" value="Bac_transglu_N"/>
</dbReference>
<dbReference type="AlphaFoldDB" id="A0A933L4B2"/>
<dbReference type="InterPro" id="IPR038765">
    <property type="entry name" value="Papain-like_cys_pep_sf"/>
</dbReference>
<dbReference type="InterPro" id="IPR002931">
    <property type="entry name" value="Transglutaminase-like"/>
</dbReference>